<dbReference type="InterPro" id="IPR003726">
    <property type="entry name" value="HCY_dom"/>
</dbReference>
<organism evidence="10 11">
    <name type="scientific">Dissostichus mawsoni</name>
    <name type="common">Antarctic cod</name>
    <dbReference type="NCBI Taxonomy" id="36200"/>
    <lineage>
        <taxon>Eukaryota</taxon>
        <taxon>Metazoa</taxon>
        <taxon>Chordata</taxon>
        <taxon>Craniata</taxon>
        <taxon>Vertebrata</taxon>
        <taxon>Euteleostomi</taxon>
        <taxon>Actinopterygii</taxon>
        <taxon>Neopterygii</taxon>
        <taxon>Teleostei</taxon>
        <taxon>Neoteleostei</taxon>
        <taxon>Acanthomorphata</taxon>
        <taxon>Eupercaria</taxon>
        <taxon>Perciformes</taxon>
        <taxon>Notothenioidei</taxon>
        <taxon>Nototheniidae</taxon>
        <taxon>Dissostichus</taxon>
    </lineage>
</organism>
<dbReference type="GO" id="GO:0005829">
    <property type="term" value="C:cytosol"/>
    <property type="evidence" value="ECO:0007669"/>
    <property type="project" value="TreeGrafter"/>
</dbReference>
<dbReference type="EMBL" id="JAAKFY010000010">
    <property type="protein sequence ID" value="KAF3851295.1"/>
    <property type="molecule type" value="Genomic_DNA"/>
</dbReference>
<dbReference type="GO" id="GO:0032259">
    <property type="term" value="P:methylation"/>
    <property type="evidence" value="ECO:0007669"/>
    <property type="project" value="UniProtKB-KW"/>
</dbReference>
<comment type="pathway">
    <text evidence="2">Amino-acid biosynthesis; L-methionine biosynthesis via de novo pathway; L-methionine from L-homocysteine (BhmT route): step 1/1.</text>
</comment>
<evidence type="ECO:0000256" key="4">
    <source>
        <dbReference type="ARBA" id="ARBA00022679"/>
    </source>
</evidence>
<comment type="caution">
    <text evidence="10">The sequence shown here is derived from an EMBL/GenBank/DDBJ whole genome shotgun (WGS) entry which is preliminary data.</text>
</comment>
<gene>
    <name evidence="10" type="ORF">F7725_013067</name>
</gene>
<keyword evidence="11" id="KW-1185">Reference proteome</keyword>
<dbReference type="InterPro" id="IPR051524">
    <property type="entry name" value="BHMT"/>
</dbReference>
<dbReference type="InterPro" id="IPR036589">
    <property type="entry name" value="HCY_dom_sf"/>
</dbReference>
<dbReference type="PROSITE" id="PS50970">
    <property type="entry name" value="HCY"/>
    <property type="match status" value="1"/>
</dbReference>
<sequence length="808" mass="89616">SLTHDAHPFNYWSSSPCEEFLPPSQSAISPSPHPLLQPLVSLQLHGRPQFQPQPARTSCGCKESMSFYLHDFGDISNCWDIGIIERLNAGEVVIGDGGFVFALEKRGYVKAGPWTPEATVTHPEAVRQLHREFLRAGSNVMQTFTFYASDDKLENRGQSLKISYFEHVEEAEWAVQVLKASGKPVAACMCIGPDGDMHGVSPGECAVRLVKAGAQIVGINCHFDPETCVKTVKLMKEGVEKARLKAHYMVQPLAFHTPDCSCQGFIDLPEFPFALEPRILTRWDMHAYAREAYKAGIRFIGGCCGFEPYHIRAIAEELATERGILPPASEKHGMWGAGLEMHTKPWVRARARRDYWEHIAPASGRPKCPSLSTPEGWGVTKGHAELMQQKEATSSQEIKHLMEMQKKSKGPHNCRIMAPAKKGILERLDAGEVVIGDGGFVFALEKRGYVKAGPWTPEAAAEHPEAVRQLHREFLRAGSNVMQTFTFYASDDKLENRGNKLSFTGAQINEAACDLAREVANEGDALVAGGVCQTPSYLSCKSETEVKAILKKQLDVFVKKDVDFLIAEYFEHVEEAVWAVEVLKETGKPVAACLCIGPDGDMHVSHQESVPSRLVKAGAQIVGINCHFDPMTCVKAVKMMKEGVEKAGLKAHYMVQPLAYHTPDCSCQGFIDLPEFPFGLEPRILSRWDMHAYAREAYNTGIRFIGGCCGFEPYHIRAVAEELAPERGFLPEASEKHGNWGAGLEMHTKPWVRARARRDYWEKLKPASGRPLCPSMSSPDGWGVTKGHSELMQQTEATSKDQLKQLFD</sequence>
<evidence type="ECO:0000313" key="11">
    <source>
        <dbReference type="Proteomes" id="UP000518266"/>
    </source>
</evidence>
<feature type="non-terminal residue" evidence="10">
    <location>
        <position position="808"/>
    </location>
</feature>
<keyword evidence="4 7" id="KW-0808">Transferase</keyword>
<dbReference type="FunFam" id="3.20.20.330:FF:000003">
    <property type="entry name" value="Betaine--homocysteine S-methyltransferase 1"/>
    <property type="match status" value="1"/>
</dbReference>
<dbReference type="GO" id="GO:0071267">
    <property type="term" value="P:L-methionine salvage"/>
    <property type="evidence" value="ECO:0007669"/>
    <property type="project" value="TreeGrafter"/>
</dbReference>
<accession>A0A7J5YPG4</accession>
<feature type="non-terminal residue" evidence="10">
    <location>
        <position position="1"/>
    </location>
</feature>
<keyword evidence="6 7" id="KW-0862">Zinc</keyword>
<dbReference type="GO" id="GO:0046872">
    <property type="term" value="F:metal ion binding"/>
    <property type="evidence" value="ECO:0007669"/>
    <property type="project" value="UniProtKB-KW"/>
</dbReference>
<evidence type="ECO:0000256" key="2">
    <source>
        <dbReference type="ARBA" id="ARBA00005137"/>
    </source>
</evidence>
<comment type="cofactor">
    <cofactor evidence="1 7">
        <name>Zn(2+)</name>
        <dbReference type="ChEBI" id="CHEBI:29105"/>
    </cofactor>
</comment>
<evidence type="ECO:0000256" key="1">
    <source>
        <dbReference type="ARBA" id="ARBA00001947"/>
    </source>
</evidence>
<dbReference type="OrthoDB" id="261426at2759"/>
<feature type="domain" description="Hcy-binding" evidence="9">
    <location>
        <begin position="422"/>
        <end position="723"/>
    </location>
</feature>
<feature type="binding site" evidence="7">
    <location>
        <position position="708"/>
    </location>
    <ligand>
        <name>Zn(2+)</name>
        <dbReference type="ChEBI" id="CHEBI:29105"/>
    </ligand>
</feature>
<dbReference type="SUPFAM" id="SSF82282">
    <property type="entry name" value="Homocysteine S-methyltransferase"/>
    <property type="match status" value="2"/>
</dbReference>
<feature type="binding site" evidence="7">
    <location>
        <position position="626"/>
    </location>
    <ligand>
        <name>Zn(2+)</name>
        <dbReference type="ChEBI" id="CHEBI:29105"/>
    </ligand>
</feature>
<proteinExistence type="predicted"/>
<evidence type="ECO:0000256" key="5">
    <source>
        <dbReference type="ARBA" id="ARBA00022723"/>
    </source>
</evidence>
<evidence type="ECO:0000313" key="10">
    <source>
        <dbReference type="EMBL" id="KAF3851295.1"/>
    </source>
</evidence>
<evidence type="ECO:0000256" key="8">
    <source>
        <dbReference type="SAM" id="MobiDB-lite"/>
    </source>
</evidence>
<feature type="region of interest" description="Disordered" evidence="8">
    <location>
        <begin position="767"/>
        <end position="808"/>
    </location>
</feature>
<feature type="binding site" evidence="7">
    <location>
        <position position="709"/>
    </location>
    <ligand>
        <name>Zn(2+)</name>
        <dbReference type="ChEBI" id="CHEBI:29105"/>
    </ligand>
</feature>
<dbReference type="GO" id="GO:0047150">
    <property type="term" value="F:betaine-homocysteine S-methyltransferase activity"/>
    <property type="evidence" value="ECO:0007669"/>
    <property type="project" value="TreeGrafter"/>
</dbReference>
<dbReference type="Gene3D" id="3.20.20.330">
    <property type="entry name" value="Homocysteine-binding-like domain"/>
    <property type="match status" value="3"/>
</dbReference>
<name>A0A7J5YPG4_DISMA</name>
<keyword evidence="5 7" id="KW-0479">Metal-binding</keyword>
<dbReference type="Pfam" id="PF02574">
    <property type="entry name" value="S-methyl_trans"/>
    <property type="match status" value="3"/>
</dbReference>
<evidence type="ECO:0000259" key="9">
    <source>
        <dbReference type="PROSITE" id="PS50970"/>
    </source>
</evidence>
<dbReference type="PANTHER" id="PTHR46120">
    <property type="entry name" value="BETAINE--HOMOCYSTEINE S-METHYLTRANSFERASE 1"/>
    <property type="match status" value="1"/>
</dbReference>
<feature type="compositionally biased region" description="Basic and acidic residues" evidence="8">
    <location>
        <begin position="798"/>
        <end position="808"/>
    </location>
</feature>
<protein>
    <recommendedName>
        <fullName evidence="9">Hcy-binding domain-containing protein</fullName>
    </recommendedName>
</protein>
<evidence type="ECO:0000256" key="3">
    <source>
        <dbReference type="ARBA" id="ARBA00022603"/>
    </source>
</evidence>
<keyword evidence="3 7" id="KW-0489">Methyltransferase</keyword>
<evidence type="ECO:0000256" key="7">
    <source>
        <dbReference type="PROSITE-ProRule" id="PRU00333"/>
    </source>
</evidence>
<dbReference type="Proteomes" id="UP000518266">
    <property type="component" value="Unassembled WGS sequence"/>
</dbReference>
<reference evidence="10 11" key="1">
    <citation type="submission" date="2020-03" db="EMBL/GenBank/DDBJ databases">
        <title>Dissostichus mawsoni Genome sequencing and assembly.</title>
        <authorList>
            <person name="Park H."/>
        </authorList>
    </citation>
    <scope>NUCLEOTIDE SEQUENCE [LARGE SCALE GENOMIC DNA]</scope>
    <source>
        <strain evidence="10">DM0001</strain>
        <tissue evidence="10">Muscle</tissue>
    </source>
</reference>
<dbReference type="AlphaFoldDB" id="A0A7J5YPG4"/>
<evidence type="ECO:0000256" key="6">
    <source>
        <dbReference type="ARBA" id="ARBA00022833"/>
    </source>
</evidence>
<dbReference type="PANTHER" id="PTHR46120:SF1">
    <property type="entry name" value="HCY-BINDING DOMAIN-CONTAINING PROTEIN"/>
    <property type="match status" value="1"/>
</dbReference>